<accession>A0AAV8SZH8</accession>
<evidence type="ECO:0000313" key="1">
    <source>
        <dbReference type="EMBL" id="KAJ8759459.1"/>
    </source>
</evidence>
<gene>
    <name evidence="1" type="ORF">K2173_007004</name>
</gene>
<dbReference type="EMBL" id="JAIWQS010000007">
    <property type="protein sequence ID" value="KAJ8759459.1"/>
    <property type="molecule type" value="Genomic_DNA"/>
</dbReference>
<protein>
    <submittedName>
        <fullName evidence="1">Uncharacterized protein</fullName>
    </submittedName>
</protein>
<dbReference type="Proteomes" id="UP001159364">
    <property type="component" value="Linkage Group LG07"/>
</dbReference>
<name>A0AAV8SZH8_9ROSI</name>
<comment type="caution">
    <text evidence="1">The sequence shown here is derived from an EMBL/GenBank/DDBJ whole genome shotgun (WGS) entry which is preliminary data.</text>
</comment>
<organism evidence="1 2">
    <name type="scientific">Erythroxylum novogranatense</name>
    <dbReference type="NCBI Taxonomy" id="1862640"/>
    <lineage>
        <taxon>Eukaryota</taxon>
        <taxon>Viridiplantae</taxon>
        <taxon>Streptophyta</taxon>
        <taxon>Embryophyta</taxon>
        <taxon>Tracheophyta</taxon>
        <taxon>Spermatophyta</taxon>
        <taxon>Magnoliopsida</taxon>
        <taxon>eudicotyledons</taxon>
        <taxon>Gunneridae</taxon>
        <taxon>Pentapetalae</taxon>
        <taxon>rosids</taxon>
        <taxon>fabids</taxon>
        <taxon>Malpighiales</taxon>
        <taxon>Erythroxylaceae</taxon>
        <taxon>Erythroxylum</taxon>
    </lineage>
</organism>
<dbReference type="AlphaFoldDB" id="A0AAV8SZH8"/>
<keyword evidence="2" id="KW-1185">Reference proteome</keyword>
<reference evidence="1 2" key="1">
    <citation type="submission" date="2021-09" db="EMBL/GenBank/DDBJ databases">
        <title>Genomic insights and catalytic innovation underlie evolution of tropane alkaloids biosynthesis.</title>
        <authorList>
            <person name="Wang Y.-J."/>
            <person name="Tian T."/>
            <person name="Huang J.-P."/>
            <person name="Huang S.-X."/>
        </authorList>
    </citation>
    <scope>NUCLEOTIDE SEQUENCE [LARGE SCALE GENOMIC DNA]</scope>
    <source>
        <strain evidence="1">KIB-2018</strain>
        <tissue evidence="1">Leaf</tissue>
    </source>
</reference>
<proteinExistence type="predicted"/>
<sequence>MLADFVLPIDAIEFGVDGKSKSFVIPKVSSLWNFDKWLMGVHWKSKKATFSLIFVKRMIIMIDFLNMVCGCEVFNDITDRELCLTPTTPTMFLISSCLLTLCFPSMLWTMGLTANREILLFPRWK</sequence>
<evidence type="ECO:0000313" key="2">
    <source>
        <dbReference type="Proteomes" id="UP001159364"/>
    </source>
</evidence>